<dbReference type="EMBL" id="AMZH03009167">
    <property type="protein sequence ID" value="RRT57428.1"/>
    <property type="molecule type" value="Genomic_DNA"/>
</dbReference>
<evidence type="ECO:0000313" key="1">
    <source>
        <dbReference type="EMBL" id="RRT57428.1"/>
    </source>
</evidence>
<reference evidence="1 2" key="1">
    <citation type="journal article" date="2014" name="Agronomy (Basel)">
        <title>A Draft Genome Sequence for Ensete ventricosum, the Drought-Tolerant Tree Against Hunger.</title>
        <authorList>
            <person name="Harrison J."/>
            <person name="Moore K.A."/>
            <person name="Paszkiewicz K."/>
            <person name="Jones T."/>
            <person name="Grant M."/>
            <person name="Ambacheew D."/>
            <person name="Muzemil S."/>
            <person name="Studholme D.J."/>
        </authorList>
    </citation>
    <scope>NUCLEOTIDE SEQUENCE [LARGE SCALE GENOMIC DNA]</scope>
</reference>
<evidence type="ECO:0000313" key="2">
    <source>
        <dbReference type="Proteomes" id="UP000287651"/>
    </source>
</evidence>
<sequence length="75" mass="8846">MTRFCIRARLVTRPTQGVSWPQTRKDHIESSAPSRWDLPASYDGWKTIAKDVTHIKVKKVLRLRKKFYTIHNPNI</sequence>
<name>A0A426Z0B6_ENSVE</name>
<proteinExistence type="predicted"/>
<protein>
    <submittedName>
        <fullName evidence="1">Uncharacterized protein</fullName>
    </submittedName>
</protein>
<comment type="caution">
    <text evidence="1">The sequence shown here is derived from an EMBL/GenBank/DDBJ whole genome shotgun (WGS) entry which is preliminary data.</text>
</comment>
<accession>A0A426Z0B6</accession>
<dbReference type="AlphaFoldDB" id="A0A426Z0B6"/>
<gene>
    <name evidence="1" type="ORF">B296_00026703</name>
</gene>
<organism evidence="1 2">
    <name type="scientific">Ensete ventricosum</name>
    <name type="common">Abyssinian banana</name>
    <name type="synonym">Musa ensete</name>
    <dbReference type="NCBI Taxonomy" id="4639"/>
    <lineage>
        <taxon>Eukaryota</taxon>
        <taxon>Viridiplantae</taxon>
        <taxon>Streptophyta</taxon>
        <taxon>Embryophyta</taxon>
        <taxon>Tracheophyta</taxon>
        <taxon>Spermatophyta</taxon>
        <taxon>Magnoliopsida</taxon>
        <taxon>Liliopsida</taxon>
        <taxon>Zingiberales</taxon>
        <taxon>Musaceae</taxon>
        <taxon>Ensete</taxon>
    </lineage>
</organism>
<dbReference type="Proteomes" id="UP000287651">
    <property type="component" value="Unassembled WGS sequence"/>
</dbReference>